<protein>
    <submittedName>
        <fullName evidence="1">Uncharacterized protein</fullName>
    </submittedName>
</protein>
<proteinExistence type="predicted"/>
<organism evidence="1 2">
    <name type="scientific">Colletotrichum kahawae</name>
    <name type="common">Coffee berry disease fungus</name>
    <dbReference type="NCBI Taxonomy" id="34407"/>
    <lineage>
        <taxon>Eukaryota</taxon>
        <taxon>Fungi</taxon>
        <taxon>Dikarya</taxon>
        <taxon>Ascomycota</taxon>
        <taxon>Pezizomycotina</taxon>
        <taxon>Sordariomycetes</taxon>
        <taxon>Hypocreomycetidae</taxon>
        <taxon>Glomerellales</taxon>
        <taxon>Glomerellaceae</taxon>
        <taxon>Colletotrichum</taxon>
        <taxon>Colletotrichum gloeosporioides species complex</taxon>
    </lineage>
</organism>
<reference evidence="1" key="1">
    <citation type="submission" date="2023-02" db="EMBL/GenBank/DDBJ databases">
        <title>Colletotrichum kahawae CIFC_Que2 genome sequencing and assembly.</title>
        <authorList>
            <person name="Baroncelli R."/>
        </authorList>
    </citation>
    <scope>NUCLEOTIDE SEQUENCE</scope>
    <source>
        <strain evidence="1">CIFC_Que2</strain>
    </source>
</reference>
<name>A0AAD9YTY6_COLKA</name>
<evidence type="ECO:0000313" key="2">
    <source>
        <dbReference type="Proteomes" id="UP001281614"/>
    </source>
</evidence>
<dbReference type="Proteomes" id="UP001281614">
    <property type="component" value="Unassembled WGS sequence"/>
</dbReference>
<dbReference type="EMBL" id="VYYT01000024">
    <property type="protein sequence ID" value="KAK2776878.1"/>
    <property type="molecule type" value="Genomic_DNA"/>
</dbReference>
<dbReference type="AlphaFoldDB" id="A0AAD9YTY6"/>
<evidence type="ECO:0000313" key="1">
    <source>
        <dbReference type="EMBL" id="KAK2776878.1"/>
    </source>
</evidence>
<keyword evidence="2" id="KW-1185">Reference proteome</keyword>
<gene>
    <name evidence="1" type="ORF">CKAH01_03370</name>
</gene>
<sequence length="110" mass="11888">MLRSHDRPHRAIWSVPASWTPGLEPHIRTGTRKRILGPGTTVPSALTLSTLEGHLSGLASLWTDAANPQARNDVDVVQTLASRGIVSPRSNAAIDFEAVRGYVARDSPRT</sequence>
<comment type="caution">
    <text evidence="1">The sequence shown here is derived from an EMBL/GenBank/DDBJ whole genome shotgun (WGS) entry which is preliminary data.</text>
</comment>
<accession>A0AAD9YTY6</accession>